<keyword evidence="2" id="KW-1185">Reference proteome</keyword>
<comment type="caution">
    <text evidence="1">The sequence shown here is derived from an EMBL/GenBank/DDBJ whole genome shotgun (WGS) entry which is preliminary data.</text>
</comment>
<reference evidence="1 2" key="1">
    <citation type="submission" date="2024-11" db="EMBL/GenBank/DDBJ databases">
        <title>Adaptive evolution of stress response genes in parasites aligns with host niche diversity.</title>
        <authorList>
            <person name="Hahn C."/>
            <person name="Resl P."/>
        </authorList>
    </citation>
    <scope>NUCLEOTIDE SEQUENCE [LARGE SCALE GENOMIC DNA]</scope>
    <source>
        <strain evidence="1">EGGRZ-B1_66</strain>
        <tissue evidence="1">Body</tissue>
    </source>
</reference>
<name>A0ABD2Q565_9PLAT</name>
<evidence type="ECO:0000313" key="2">
    <source>
        <dbReference type="Proteomes" id="UP001626550"/>
    </source>
</evidence>
<dbReference type="AlphaFoldDB" id="A0ABD2Q565"/>
<organism evidence="1 2">
    <name type="scientific">Cichlidogyrus casuarinus</name>
    <dbReference type="NCBI Taxonomy" id="1844966"/>
    <lineage>
        <taxon>Eukaryota</taxon>
        <taxon>Metazoa</taxon>
        <taxon>Spiralia</taxon>
        <taxon>Lophotrochozoa</taxon>
        <taxon>Platyhelminthes</taxon>
        <taxon>Monogenea</taxon>
        <taxon>Monopisthocotylea</taxon>
        <taxon>Dactylogyridea</taxon>
        <taxon>Ancyrocephalidae</taxon>
        <taxon>Cichlidogyrus</taxon>
    </lineage>
</organism>
<dbReference type="Proteomes" id="UP001626550">
    <property type="component" value="Unassembled WGS sequence"/>
</dbReference>
<gene>
    <name evidence="1" type="ORF">Ciccas_006714</name>
</gene>
<sequence>MENTEIDQDIGKQTIVKAEVSGHPISLDEVHWIINGHTRVTRPTSCYPRSKSEKYCFSLTNSQSNYACIVISVQKARVPVSGGSLSKSTSKKRVIMEITL</sequence>
<proteinExistence type="predicted"/>
<evidence type="ECO:0000313" key="1">
    <source>
        <dbReference type="EMBL" id="KAL3314665.1"/>
    </source>
</evidence>
<accession>A0ABD2Q565</accession>
<dbReference type="EMBL" id="JBJKFK010000937">
    <property type="protein sequence ID" value="KAL3314665.1"/>
    <property type="molecule type" value="Genomic_DNA"/>
</dbReference>
<protein>
    <submittedName>
        <fullName evidence="1">Uncharacterized protein</fullName>
    </submittedName>
</protein>